<dbReference type="GO" id="GO:0050482">
    <property type="term" value="P:arachidonate secretion"/>
    <property type="evidence" value="ECO:0007669"/>
    <property type="project" value="InterPro"/>
</dbReference>
<reference evidence="4 5" key="1">
    <citation type="journal article" date="2018" name="Proc. Natl. Acad. Sci. U.S.A.">
        <title>Draft genome sequence of Camellia sinensis var. sinensis provides insights into the evolution of the tea genome and tea quality.</title>
        <authorList>
            <person name="Wei C."/>
            <person name="Yang H."/>
            <person name="Wang S."/>
            <person name="Zhao J."/>
            <person name="Liu C."/>
            <person name="Gao L."/>
            <person name="Xia E."/>
            <person name="Lu Y."/>
            <person name="Tai Y."/>
            <person name="She G."/>
            <person name="Sun J."/>
            <person name="Cao H."/>
            <person name="Tong W."/>
            <person name="Gao Q."/>
            <person name="Li Y."/>
            <person name="Deng W."/>
            <person name="Jiang X."/>
            <person name="Wang W."/>
            <person name="Chen Q."/>
            <person name="Zhang S."/>
            <person name="Li H."/>
            <person name="Wu J."/>
            <person name="Wang P."/>
            <person name="Li P."/>
            <person name="Shi C."/>
            <person name="Zheng F."/>
            <person name="Jian J."/>
            <person name="Huang B."/>
            <person name="Shan D."/>
            <person name="Shi M."/>
            <person name="Fang C."/>
            <person name="Yue Y."/>
            <person name="Li F."/>
            <person name="Li D."/>
            <person name="Wei S."/>
            <person name="Han B."/>
            <person name="Jiang C."/>
            <person name="Yin Y."/>
            <person name="Xia T."/>
            <person name="Zhang Z."/>
            <person name="Bennetzen J.L."/>
            <person name="Zhao S."/>
            <person name="Wan X."/>
        </authorList>
    </citation>
    <scope>NUCLEOTIDE SEQUENCE [LARGE SCALE GENOMIC DNA]</scope>
    <source>
        <strain evidence="5">cv. Shuchazao</strain>
        <tissue evidence="4">Leaf</tissue>
    </source>
</reference>
<name>A0A4S4DBT8_CAMSN</name>
<keyword evidence="5" id="KW-1185">Reference proteome</keyword>
<dbReference type="SUPFAM" id="SSF48619">
    <property type="entry name" value="Phospholipase A2, PLA2"/>
    <property type="match status" value="1"/>
</dbReference>
<feature type="signal peptide" evidence="3">
    <location>
        <begin position="1"/>
        <end position="26"/>
    </location>
</feature>
<dbReference type="GO" id="GO:0004623">
    <property type="term" value="F:phospholipase A2 activity"/>
    <property type="evidence" value="ECO:0007669"/>
    <property type="project" value="InterPro"/>
</dbReference>
<sequence>MQCGTSARVVVAATFFLLFLFEIAQSSNDSQVPFTFPQFSIGIRYGKYCGVGWTGCPGEKPCDDLDACCKIHDECVEKKGLISIKCHEKFKTCIKKVQKSGKLGFSTECPYDTAVPTMVQGMDMAILLAHAFNESAGNRILDVLLQKGPEGGSPPTDTLKIKLSQGRELMIDNGFLHEEEKEEEYSIPPQTYLESFLISLAYHFLVHSELSCWPKVYSLVNIVHGDSAYFGMKGPVAFNAMVALLNG</sequence>
<dbReference type="Proteomes" id="UP000306102">
    <property type="component" value="Unassembled WGS sequence"/>
</dbReference>
<gene>
    <name evidence="4" type="ORF">TEA_017569</name>
</gene>
<evidence type="ECO:0000313" key="5">
    <source>
        <dbReference type="Proteomes" id="UP000306102"/>
    </source>
</evidence>
<evidence type="ECO:0000256" key="2">
    <source>
        <dbReference type="ARBA" id="ARBA00022525"/>
    </source>
</evidence>
<dbReference type="AlphaFoldDB" id="A0A4S4DBT8"/>
<proteinExistence type="predicted"/>
<dbReference type="EMBL" id="SDRB02011807">
    <property type="protein sequence ID" value="THG00032.1"/>
    <property type="molecule type" value="Genomic_DNA"/>
</dbReference>
<dbReference type="GO" id="GO:0006644">
    <property type="term" value="P:phospholipid metabolic process"/>
    <property type="evidence" value="ECO:0007669"/>
    <property type="project" value="InterPro"/>
</dbReference>
<comment type="subcellular location">
    <subcellularLocation>
        <location evidence="1">Secreted</location>
    </subcellularLocation>
</comment>
<evidence type="ECO:0000313" key="4">
    <source>
        <dbReference type="EMBL" id="THG00032.1"/>
    </source>
</evidence>
<dbReference type="InterPro" id="IPR033113">
    <property type="entry name" value="PLA2_histidine"/>
</dbReference>
<dbReference type="InterPro" id="IPR036444">
    <property type="entry name" value="PLipase_A2_dom_sf"/>
</dbReference>
<protein>
    <submittedName>
        <fullName evidence="4">Uncharacterized protein</fullName>
    </submittedName>
</protein>
<accession>A0A4S4DBT8</accession>
<organism evidence="4 5">
    <name type="scientific">Camellia sinensis var. sinensis</name>
    <name type="common">China tea</name>
    <dbReference type="NCBI Taxonomy" id="542762"/>
    <lineage>
        <taxon>Eukaryota</taxon>
        <taxon>Viridiplantae</taxon>
        <taxon>Streptophyta</taxon>
        <taxon>Embryophyta</taxon>
        <taxon>Tracheophyta</taxon>
        <taxon>Spermatophyta</taxon>
        <taxon>Magnoliopsida</taxon>
        <taxon>eudicotyledons</taxon>
        <taxon>Gunneridae</taxon>
        <taxon>Pentapetalae</taxon>
        <taxon>asterids</taxon>
        <taxon>Ericales</taxon>
        <taxon>Theaceae</taxon>
        <taxon>Camellia</taxon>
    </lineage>
</organism>
<evidence type="ECO:0000256" key="1">
    <source>
        <dbReference type="ARBA" id="ARBA00004613"/>
    </source>
</evidence>
<dbReference type="PROSITE" id="PS00118">
    <property type="entry name" value="PA2_HIS"/>
    <property type="match status" value="1"/>
</dbReference>
<keyword evidence="2" id="KW-0964">Secreted</keyword>
<feature type="chain" id="PRO_5020506922" evidence="3">
    <location>
        <begin position="27"/>
        <end position="247"/>
    </location>
</feature>
<keyword evidence="3" id="KW-0732">Signal</keyword>
<dbReference type="STRING" id="542762.A0A4S4DBT8"/>
<comment type="caution">
    <text evidence="4">The sequence shown here is derived from an EMBL/GenBank/DDBJ whole genome shotgun (WGS) entry which is preliminary data.</text>
</comment>
<evidence type="ECO:0000256" key="3">
    <source>
        <dbReference type="SAM" id="SignalP"/>
    </source>
</evidence>
<dbReference type="Gene3D" id="1.20.90.10">
    <property type="entry name" value="Phospholipase A2 domain"/>
    <property type="match status" value="1"/>
</dbReference>
<dbReference type="GO" id="GO:0005576">
    <property type="term" value="C:extracellular region"/>
    <property type="evidence" value="ECO:0007669"/>
    <property type="project" value="UniProtKB-SubCell"/>
</dbReference>